<protein>
    <submittedName>
        <fullName evidence="2">ROK family protein</fullName>
        <ecNumber evidence="2">2.7.1.2</ecNumber>
    </submittedName>
</protein>
<dbReference type="GO" id="GO:0004340">
    <property type="term" value="F:glucokinase activity"/>
    <property type="evidence" value="ECO:0007669"/>
    <property type="project" value="UniProtKB-EC"/>
</dbReference>
<keyword evidence="2" id="KW-0808">Transferase</keyword>
<dbReference type="RefSeq" id="WP_051921903.1">
    <property type="nucleotide sequence ID" value="NZ_JALCNH010000004.1"/>
</dbReference>
<evidence type="ECO:0000313" key="3">
    <source>
        <dbReference type="Proteomes" id="UP000029050"/>
    </source>
</evidence>
<organism evidence="2 3">
    <name type="scientific">Bifidobacterium psychraerophilum</name>
    <dbReference type="NCBI Taxonomy" id="218140"/>
    <lineage>
        <taxon>Bacteria</taxon>
        <taxon>Bacillati</taxon>
        <taxon>Actinomycetota</taxon>
        <taxon>Actinomycetes</taxon>
        <taxon>Bifidobacteriales</taxon>
        <taxon>Bifidobacteriaceae</taxon>
        <taxon>Bifidobacterium</taxon>
    </lineage>
</organism>
<dbReference type="STRING" id="218140.BPSY_1912"/>
<reference evidence="2 3" key="1">
    <citation type="submission" date="2014-03" db="EMBL/GenBank/DDBJ databases">
        <title>Genomics of Bifidobacteria.</title>
        <authorList>
            <person name="Ventura M."/>
            <person name="Milani C."/>
            <person name="Lugli G.A."/>
        </authorList>
    </citation>
    <scope>NUCLEOTIDE SEQUENCE [LARGE SCALE GENOMIC DNA]</scope>
    <source>
        <strain evidence="2 3">LMG 21775</strain>
    </source>
</reference>
<dbReference type="Proteomes" id="UP000029050">
    <property type="component" value="Unassembled WGS sequence"/>
</dbReference>
<dbReference type="InterPro" id="IPR036388">
    <property type="entry name" value="WH-like_DNA-bd_sf"/>
</dbReference>
<comment type="caution">
    <text evidence="2">The sequence shown here is derived from an EMBL/GenBank/DDBJ whole genome shotgun (WGS) entry which is preliminary data.</text>
</comment>
<dbReference type="InterPro" id="IPR049874">
    <property type="entry name" value="ROK_cs"/>
</dbReference>
<proteinExistence type="inferred from homology"/>
<evidence type="ECO:0000256" key="1">
    <source>
        <dbReference type="ARBA" id="ARBA00006479"/>
    </source>
</evidence>
<dbReference type="PROSITE" id="PS01125">
    <property type="entry name" value="ROK"/>
    <property type="match status" value="1"/>
</dbReference>
<sequence>MAAQVPVLGEIVGLKRESGSRRLASAAPSDIRLRNRTAIMRALYPKTWLSRAQLAKITGMSKVSTSDVVAELIKDGLLIEGEYKNLPRPGKPALDIGFNQDAGCVVAMDLSDSTHIRALAMNLVGGVLLREELDCPPQAVLDVEAIRELCNKVCQGCRSKVIGIAVATPGTVNDEGLVIEAPNLGWVNMDLPSVLADVADCPVVVANDADAAVFAERYFAGGSPDMILVQIAKGIGAGVLISDGIVRGRGFTAGEIGHVVMSGGTVPCVCGKTGCLETMVSVPVLDERISKDPDGRSGILDEAGQNLGRALAMPVAMTNITQIVLSGPRRLVDETMVQATQRSIDALARSRFMDAVHVQLSNLGEDAAMLGAAAMVLRKELSVL</sequence>
<gene>
    <name evidence="2" type="ORF">BPSY_1912</name>
</gene>
<dbReference type="InterPro" id="IPR043129">
    <property type="entry name" value="ATPase_NBD"/>
</dbReference>
<dbReference type="EC" id="2.7.1.2" evidence="2"/>
<comment type="similarity">
    <text evidence="1">Belongs to the ROK (NagC/XylR) family.</text>
</comment>
<name>A0A087CE04_9BIFI</name>
<dbReference type="eggNOG" id="COG1940">
    <property type="taxonomic scope" value="Bacteria"/>
</dbReference>
<accession>A0A087CE04</accession>
<dbReference type="AlphaFoldDB" id="A0A087CE04"/>
<dbReference type="Gene3D" id="3.30.420.40">
    <property type="match status" value="3"/>
</dbReference>
<dbReference type="OrthoDB" id="9810372at2"/>
<dbReference type="Gene3D" id="1.10.10.10">
    <property type="entry name" value="Winged helix-like DNA-binding domain superfamily/Winged helix DNA-binding domain"/>
    <property type="match status" value="1"/>
</dbReference>
<dbReference type="InterPro" id="IPR000600">
    <property type="entry name" value="ROK"/>
</dbReference>
<dbReference type="InterPro" id="IPR036390">
    <property type="entry name" value="WH_DNA-bd_sf"/>
</dbReference>
<dbReference type="SUPFAM" id="SSF53067">
    <property type="entry name" value="Actin-like ATPase domain"/>
    <property type="match status" value="1"/>
</dbReference>
<evidence type="ECO:0000313" key="2">
    <source>
        <dbReference type="EMBL" id="KFI81504.1"/>
    </source>
</evidence>
<keyword evidence="3" id="KW-1185">Reference proteome</keyword>
<dbReference type="PANTHER" id="PTHR18964:SF149">
    <property type="entry name" value="BIFUNCTIONAL UDP-N-ACETYLGLUCOSAMINE 2-EPIMERASE_N-ACETYLMANNOSAMINE KINASE"/>
    <property type="match status" value="1"/>
</dbReference>
<dbReference type="PANTHER" id="PTHR18964">
    <property type="entry name" value="ROK (REPRESSOR, ORF, KINASE) FAMILY"/>
    <property type="match status" value="1"/>
</dbReference>
<dbReference type="SUPFAM" id="SSF46785">
    <property type="entry name" value="Winged helix' DNA-binding domain"/>
    <property type="match status" value="1"/>
</dbReference>
<dbReference type="Pfam" id="PF00480">
    <property type="entry name" value="ROK"/>
    <property type="match status" value="1"/>
</dbReference>
<dbReference type="GeneID" id="98301104"/>
<dbReference type="EMBL" id="JGZI01000010">
    <property type="protein sequence ID" value="KFI81504.1"/>
    <property type="molecule type" value="Genomic_DNA"/>
</dbReference>